<reference evidence="2 3" key="1">
    <citation type="submission" date="2019-06" db="EMBL/GenBank/DDBJ databases">
        <title>Draft genomes of female and male turbot (Scophthalmus maximus).</title>
        <authorList>
            <person name="Xu H."/>
            <person name="Xu X.-W."/>
            <person name="Shao C."/>
            <person name="Chen S."/>
        </authorList>
    </citation>
    <scope>NUCLEOTIDE SEQUENCE [LARGE SCALE GENOMIC DNA]</scope>
    <source>
        <strain evidence="2">Ysfricsl-2016a</strain>
        <tissue evidence="2">Blood</tissue>
    </source>
</reference>
<proteinExistence type="predicted"/>
<gene>
    <name evidence="2" type="ORF">F2P81_020618</name>
</gene>
<evidence type="ECO:0000313" key="2">
    <source>
        <dbReference type="EMBL" id="KAF0027877.1"/>
    </source>
</evidence>
<name>A0A6A4S4B0_SCOMX</name>
<protein>
    <submittedName>
        <fullName evidence="2">Uncharacterized protein</fullName>
    </submittedName>
</protein>
<evidence type="ECO:0000256" key="1">
    <source>
        <dbReference type="SAM" id="MobiDB-lite"/>
    </source>
</evidence>
<dbReference type="Proteomes" id="UP000438429">
    <property type="component" value="Unassembled WGS sequence"/>
</dbReference>
<organism evidence="2 3">
    <name type="scientific">Scophthalmus maximus</name>
    <name type="common">Turbot</name>
    <name type="synonym">Psetta maxima</name>
    <dbReference type="NCBI Taxonomy" id="52904"/>
    <lineage>
        <taxon>Eukaryota</taxon>
        <taxon>Metazoa</taxon>
        <taxon>Chordata</taxon>
        <taxon>Craniata</taxon>
        <taxon>Vertebrata</taxon>
        <taxon>Euteleostomi</taxon>
        <taxon>Actinopterygii</taxon>
        <taxon>Neopterygii</taxon>
        <taxon>Teleostei</taxon>
        <taxon>Neoteleostei</taxon>
        <taxon>Acanthomorphata</taxon>
        <taxon>Carangaria</taxon>
        <taxon>Pleuronectiformes</taxon>
        <taxon>Pleuronectoidei</taxon>
        <taxon>Scophthalmidae</taxon>
        <taxon>Scophthalmus</taxon>
    </lineage>
</organism>
<dbReference type="EMBL" id="VEVO01000018">
    <property type="protein sequence ID" value="KAF0027877.1"/>
    <property type="molecule type" value="Genomic_DNA"/>
</dbReference>
<accession>A0A6A4S4B0</accession>
<feature type="region of interest" description="Disordered" evidence="1">
    <location>
        <begin position="1"/>
        <end position="25"/>
    </location>
</feature>
<sequence length="186" mass="21357">MSSCTEERFDASKLTEGTDYRNTPETKCFSELRRLSSSEPETVPLSPSGSIGAVQLGTERQNKERNTRRFRRRIKVVRYQRSDFNLTTFSHNLKNLKYNTVGLEPRNDQRSVRLSQESEASGKHTVRDGHIDLLLPRVWIPMFDGRMTESGSNRKLEERRTVEHGCLSLWGHAVVQTCRSSTVTPQ</sequence>
<dbReference type="AlphaFoldDB" id="A0A6A4S4B0"/>
<comment type="caution">
    <text evidence="2">The sequence shown here is derived from an EMBL/GenBank/DDBJ whole genome shotgun (WGS) entry which is preliminary data.</text>
</comment>
<evidence type="ECO:0000313" key="3">
    <source>
        <dbReference type="Proteomes" id="UP000438429"/>
    </source>
</evidence>